<dbReference type="EMBL" id="NEXF01000050">
    <property type="protein sequence ID" value="PSO08795.1"/>
    <property type="molecule type" value="Genomic_DNA"/>
</dbReference>
<accession>A0A2R6CD18</accession>
<dbReference type="Proteomes" id="UP000242015">
    <property type="component" value="Unassembled WGS sequence"/>
</dbReference>
<reference evidence="1 2" key="1">
    <citation type="submission" date="2017-04" db="EMBL/GenBank/DDBJ databases">
        <title>Novel microbial lineages endemic to geothermal iron-oxide mats fill important gaps in the evolutionary history of Archaea.</title>
        <authorList>
            <person name="Jay Z.J."/>
            <person name="Beam J.P."/>
            <person name="Dlakic M."/>
            <person name="Rusch D.B."/>
            <person name="Kozubal M.A."/>
            <person name="Inskeep W.P."/>
        </authorList>
    </citation>
    <scope>NUCLEOTIDE SEQUENCE [LARGE SCALE GENOMIC DNA]</scope>
    <source>
        <strain evidence="1">BE_D</strain>
    </source>
</reference>
<gene>
    <name evidence="1" type="ORF">B9Q04_03745</name>
</gene>
<dbReference type="AlphaFoldDB" id="A0A2R6CD18"/>
<name>A0A2R6CD18_9ARCH</name>
<protein>
    <submittedName>
        <fullName evidence="1">Uncharacterized protein</fullName>
    </submittedName>
</protein>
<comment type="caution">
    <text evidence="1">The sequence shown here is derived from an EMBL/GenBank/DDBJ whole genome shotgun (WGS) entry which is preliminary data.</text>
</comment>
<sequence>MEVVKEVLGEKFRYFRSQITSESSYRKIHEILITILDTAEGLKPEEALNFLNEQLPRAYVIIEYQNVRGQINKDLRRILTNMIDDLSLSNANDIRKLIRNARLLLDSLAVIAKSSR</sequence>
<evidence type="ECO:0000313" key="1">
    <source>
        <dbReference type="EMBL" id="PSO08795.1"/>
    </source>
</evidence>
<proteinExistence type="predicted"/>
<evidence type="ECO:0000313" key="2">
    <source>
        <dbReference type="Proteomes" id="UP000242015"/>
    </source>
</evidence>
<organism evidence="1 2">
    <name type="scientific">Candidatus Marsarchaeota G2 archaeon BE_D</name>
    <dbReference type="NCBI Taxonomy" id="1978158"/>
    <lineage>
        <taxon>Archaea</taxon>
        <taxon>Candidatus Marsarchaeota</taxon>
        <taxon>Candidatus Marsarchaeota group 2</taxon>
    </lineage>
</organism>